<evidence type="ECO:0000256" key="9">
    <source>
        <dbReference type="ARBA" id="ARBA00022679"/>
    </source>
</evidence>
<comment type="subcellular location">
    <subcellularLocation>
        <location evidence="3 18">Cytoplasm</location>
    </subcellularLocation>
</comment>
<dbReference type="Gene3D" id="3.30.420.40">
    <property type="match status" value="2"/>
</dbReference>
<evidence type="ECO:0000256" key="4">
    <source>
        <dbReference type="ARBA" id="ARBA00005225"/>
    </source>
</evidence>
<comment type="pathway">
    <text evidence="4 18">Cofactor biosynthesis; coenzyme A biosynthesis; CoA from (R)-pantothenate: step 1/5.</text>
</comment>
<evidence type="ECO:0000313" key="20">
    <source>
        <dbReference type="EMBL" id="MST82810.1"/>
    </source>
</evidence>
<dbReference type="SUPFAM" id="SSF53067">
    <property type="entry name" value="Actin-like ATPase domain"/>
    <property type="match status" value="2"/>
</dbReference>
<dbReference type="GO" id="GO:0005737">
    <property type="term" value="C:cytoplasm"/>
    <property type="evidence" value="ECO:0007669"/>
    <property type="project" value="UniProtKB-SubCell"/>
</dbReference>
<dbReference type="GO" id="GO:0046872">
    <property type="term" value="F:metal ion binding"/>
    <property type="evidence" value="ECO:0007669"/>
    <property type="project" value="UniProtKB-KW"/>
</dbReference>
<evidence type="ECO:0000256" key="15">
    <source>
        <dbReference type="ARBA" id="ARBA00023002"/>
    </source>
</evidence>
<evidence type="ECO:0000256" key="3">
    <source>
        <dbReference type="ARBA" id="ARBA00004496"/>
    </source>
</evidence>
<dbReference type="EMBL" id="VUMV01000009">
    <property type="protein sequence ID" value="MST82810.1"/>
    <property type="molecule type" value="Genomic_DNA"/>
</dbReference>
<evidence type="ECO:0000256" key="7">
    <source>
        <dbReference type="ARBA" id="ARBA00022490"/>
    </source>
</evidence>
<dbReference type="NCBIfam" id="TIGR00671">
    <property type="entry name" value="baf"/>
    <property type="match status" value="1"/>
</dbReference>
<comment type="subunit">
    <text evidence="5 18">Homodimer.</text>
</comment>
<keyword evidence="13 18" id="KW-0630">Potassium</keyword>
<evidence type="ECO:0000256" key="6">
    <source>
        <dbReference type="ARBA" id="ARBA00012102"/>
    </source>
</evidence>
<reference evidence="20 21" key="1">
    <citation type="submission" date="2019-08" db="EMBL/GenBank/DDBJ databases">
        <title>In-depth cultivation of the pig gut microbiome towards novel bacterial diversity and tailored functional studies.</title>
        <authorList>
            <person name="Wylensek D."/>
            <person name="Hitch T.C.A."/>
            <person name="Clavel T."/>
        </authorList>
    </citation>
    <scope>NUCLEOTIDE SEQUENCE [LARGE SCALE GENOMIC DNA]</scope>
    <source>
        <strain evidence="20 21">Oil+RF-744-WCA-WT-13</strain>
    </source>
</reference>
<comment type="function">
    <text evidence="18">Catalyzes the phosphorylation of pantothenate (Pan), the first step in CoA biosynthesis.</text>
</comment>
<comment type="similarity">
    <text evidence="16 18">Belongs to the type III pantothenate kinase family.</text>
</comment>
<evidence type="ECO:0000256" key="11">
    <source>
        <dbReference type="ARBA" id="ARBA00022777"/>
    </source>
</evidence>
<accession>A0A7X2TPP4</accession>
<keyword evidence="10 18" id="KW-0547">Nucleotide-binding</keyword>
<keyword evidence="15" id="KW-0560">Oxidoreductase</keyword>
<comment type="caution">
    <text evidence="18">Lacks conserved residue(s) required for the propagation of feature annotation.</text>
</comment>
<keyword evidence="21" id="KW-1185">Reference proteome</keyword>
<dbReference type="GO" id="GO:0005524">
    <property type="term" value="F:ATP binding"/>
    <property type="evidence" value="ECO:0007669"/>
    <property type="project" value="UniProtKB-UniRule"/>
</dbReference>
<feature type="binding site" evidence="18">
    <location>
        <begin position="6"/>
        <end position="13"/>
    </location>
    <ligand>
        <name>ATP</name>
        <dbReference type="ChEBI" id="CHEBI:30616"/>
    </ligand>
</feature>
<keyword evidence="12 18" id="KW-0067">ATP-binding</keyword>
<keyword evidence="14 18" id="KW-0173">Coenzyme A biosynthesis</keyword>
<dbReference type="AlphaFoldDB" id="A0A7X2TPP4"/>
<keyword evidence="8" id="KW-0285">Flavoprotein</keyword>
<dbReference type="InterPro" id="IPR016166">
    <property type="entry name" value="FAD-bd_PCMH"/>
</dbReference>
<protein>
    <recommendedName>
        <fullName evidence="17 18">Type III pantothenate kinase</fullName>
        <ecNumber evidence="6 18">2.7.1.33</ecNumber>
    </recommendedName>
    <alternativeName>
        <fullName evidence="18">PanK-III</fullName>
    </alternativeName>
    <alternativeName>
        <fullName evidence="18">Pantothenic acid kinase</fullName>
    </alternativeName>
</protein>
<evidence type="ECO:0000256" key="16">
    <source>
        <dbReference type="ARBA" id="ARBA00038036"/>
    </source>
</evidence>
<feature type="active site" description="Proton acceptor" evidence="18">
    <location>
        <position position="112"/>
    </location>
</feature>
<evidence type="ECO:0000256" key="2">
    <source>
        <dbReference type="ARBA" id="ARBA00001958"/>
    </source>
</evidence>
<dbReference type="PANTHER" id="PTHR34265">
    <property type="entry name" value="TYPE III PANTOTHENATE KINASE"/>
    <property type="match status" value="1"/>
</dbReference>
<evidence type="ECO:0000256" key="18">
    <source>
        <dbReference type="HAMAP-Rule" id="MF_01274"/>
    </source>
</evidence>
<comment type="cofactor">
    <cofactor evidence="2">
        <name>K(+)</name>
        <dbReference type="ChEBI" id="CHEBI:29103"/>
    </cofactor>
</comment>
<evidence type="ECO:0000256" key="14">
    <source>
        <dbReference type="ARBA" id="ARBA00022993"/>
    </source>
</evidence>
<name>A0A7X2TPP4_9FIRM</name>
<evidence type="ECO:0000256" key="12">
    <source>
        <dbReference type="ARBA" id="ARBA00022840"/>
    </source>
</evidence>
<evidence type="ECO:0000313" key="21">
    <source>
        <dbReference type="Proteomes" id="UP000466864"/>
    </source>
</evidence>
<evidence type="ECO:0000256" key="8">
    <source>
        <dbReference type="ARBA" id="ARBA00022630"/>
    </source>
</evidence>
<keyword evidence="18" id="KW-0479">Metal-binding</keyword>
<dbReference type="Proteomes" id="UP000466864">
    <property type="component" value="Unassembled WGS sequence"/>
</dbReference>
<dbReference type="PROSITE" id="PS51387">
    <property type="entry name" value="FAD_PCMH"/>
    <property type="match status" value="1"/>
</dbReference>
<gene>
    <name evidence="18" type="primary">coaX</name>
    <name evidence="20" type="ORF">FYJ60_10875</name>
</gene>
<comment type="catalytic activity">
    <reaction evidence="1 18">
        <text>(R)-pantothenate + ATP = (R)-4'-phosphopantothenate + ADP + H(+)</text>
        <dbReference type="Rhea" id="RHEA:16373"/>
        <dbReference type="ChEBI" id="CHEBI:10986"/>
        <dbReference type="ChEBI" id="CHEBI:15378"/>
        <dbReference type="ChEBI" id="CHEBI:29032"/>
        <dbReference type="ChEBI" id="CHEBI:30616"/>
        <dbReference type="ChEBI" id="CHEBI:456216"/>
        <dbReference type="EC" id="2.7.1.33"/>
    </reaction>
</comment>
<dbReference type="GO" id="GO:0015937">
    <property type="term" value="P:coenzyme A biosynthetic process"/>
    <property type="evidence" value="ECO:0007669"/>
    <property type="project" value="UniProtKB-UniRule"/>
</dbReference>
<evidence type="ECO:0000256" key="5">
    <source>
        <dbReference type="ARBA" id="ARBA00011738"/>
    </source>
</evidence>
<evidence type="ECO:0000256" key="17">
    <source>
        <dbReference type="ARBA" id="ARBA00040883"/>
    </source>
</evidence>
<dbReference type="RefSeq" id="WP_154458715.1">
    <property type="nucleotide sequence ID" value="NZ_VUMV01000009.1"/>
</dbReference>
<dbReference type="InterPro" id="IPR004619">
    <property type="entry name" value="Type_III_PanK"/>
</dbReference>
<evidence type="ECO:0000256" key="13">
    <source>
        <dbReference type="ARBA" id="ARBA00022958"/>
    </source>
</evidence>
<evidence type="ECO:0000256" key="10">
    <source>
        <dbReference type="ARBA" id="ARBA00022741"/>
    </source>
</evidence>
<dbReference type="GO" id="GO:0071949">
    <property type="term" value="F:FAD binding"/>
    <property type="evidence" value="ECO:0007669"/>
    <property type="project" value="InterPro"/>
</dbReference>
<feature type="binding site" evidence="18">
    <location>
        <position position="132"/>
    </location>
    <ligand>
        <name>K(+)</name>
        <dbReference type="ChEBI" id="CHEBI:29103"/>
    </ligand>
</feature>
<feature type="binding site" evidence="18">
    <location>
        <position position="135"/>
    </location>
    <ligand>
        <name>ATP</name>
        <dbReference type="ChEBI" id="CHEBI:30616"/>
    </ligand>
</feature>
<keyword evidence="11 18" id="KW-0418">Kinase</keyword>
<sequence length="269" mass="28466">MILAIDIGNTHMVLGCLNEKNETVKRVQMTTDRQQTSHEYAAGIRQVLQMEREEAVSFDGSILSSVVPELTDVVAEAVRILTGKRPLVLGQGVETGLALDMNGLTADQIAGDLLATAVAAVHNYPLPAVVIDIGTATTMTVVSAEGVYLGGVILPGPGTSLQALVKDTSLLPAVDFSRPDRAIAKDTVNAMRAGIVYGSAGAIDGILDRFEEELGVSPTILATGGMGRILAPYCRHRITVDDSLLLKGLGIIWRNNRKPAEKAAEPETV</sequence>
<proteinExistence type="inferred from homology"/>
<feature type="domain" description="FAD-binding PCMH-type" evidence="19">
    <location>
        <begin position="58"/>
        <end position="262"/>
    </location>
</feature>
<dbReference type="CDD" id="cd24015">
    <property type="entry name" value="ASKHA_NBD_PanK-III"/>
    <property type="match status" value="1"/>
</dbReference>
<dbReference type="InterPro" id="IPR043129">
    <property type="entry name" value="ATPase_NBD"/>
</dbReference>
<dbReference type="EC" id="2.7.1.33" evidence="6 18"/>
<dbReference type="HAMAP" id="MF_01274">
    <property type="entry name" value="Pantothen_kinase_3"/>
    <property type="match status" value="1"/>
</dbReference>
<comment type="cofactor">
    <cofactor evidence="18">
        <name>NH4(+)</name>
        <dbReference type="ChEBI" id="CHEBI:28938"/>
    </cofactor>
    <cofactor evidence="18">
        <name>K(+)</name>
        <dbReference type="ChEBI" id="CHEBI:29103"/>
    </cofactor>
    <text evidence="18">A monovalent cation. Ammonium or potassium.</text>
</comment>
<dbReference type="PANTHER" id="PTHR34265:SF1">
    <property type="entry name" value="TYPE III PANTOTHENATE KINASE"/>
    <property type="match status" value="1"/>
</dbReference>
<evidence type="ECO:0000256" key="1">
    <source>
        <dbReference type="ARBA" id="ARBA00001206"/>
    </source>
</evidence>
<comment type="caution">
    <text evidence="20">The sequence shown here is derived from an EMBL/GenBank/DDBJ whole genome shotgun (WGS) entry which is preliminary data.</text>
</comment>
<dbReference type="GO" id="GO:0016491">
    <property type="term" value="F:oxidoreductase activity"/>
    <property type="evidence" value="ECO:0007669"/>
    <property type="project" value="UniProtKB-KW"/>
</dbReference>
<keyword evidence="7 18" id="KW-0963">Cytoplasm</keyword>
<dbReference type="UniPathway" id="UPA00241">
    <property type="reaction ID" value="UER00352"/>
</dbReference>
<organism evidence="20 21">
    <name type="scientific">Bilifractor porci</name>
    <dbReference type="NCBI Taxonomy" id="2606636"/>
    <lineage>
        <taxon>Bacteria</taxon>
        <taxon>Bacillati</taxon>
        <taxon>Bacillota</taxon>
        <taxon>Clostridia</taxon>
        <taxon>Lachnospirales</taxon>
        <taxon>Lachnospiraceae</taxon>
        <taxon>Bilifractor</taxon>
    </lineage>
</organism>
<dbReference type="GO" id="GO:0004594">
    <property type="term" value="F:pantothenate kinase activity"/>
    <property type="evidence" value="ECO:0007669"/>
    <property type="project" value="UniProtKB-UniRule"/>
</dbReference>
<keyword evidence="9 18" id="KW-0808">Transferase</keyword>
<feature type="binding site" evidence="18">
    <location>
        <position position="187"/>
    </location>
    <ligand>
        <name>substrate</name>
    </ligand>
</feature>
<evidence type="ECO:0000259" key="19">
    <source>
        <dbReference type="PROSITE" id="PS51387"/>
    </source>
</evidence>
<dbReference type="Pfam" id="PF03309">
    <property type="entry name" value="Pan_kinase"/>
    <property type="match status" value="1"/>
</dbReference>